<sequence>MAVGVLCAVRGGAEPHIVRAMDGAGGRLSVTRRCADLAELVAAAEAGLGQVALVSADLPQLDREAVATLHRCGVRVVGLADAGARWVAERLTALGADLVVDLPDDAASATSLVRDVVAVLESPWAGTAAAPDGVDRAAPRAARAGHAVEMSHVTSPAASPAAREPGRLVAVWGPTGAPGRTTIAMNLAAELAVLGRSALLVDADTYGGTVAQAVGLLDEAPGLAAAARAAGQGALDVQALARLSPLLAPGLRVLSGISRPDRWPELPGTSLDVVWTVARALTEWTVVDCGFCVEQDEALSYDTRAPRRNAATLSALCEADEVLVVGGADPIGVQRLVRALGELSELGAPGRRTVVVNRVRPGVAGPRPGEAIAEALARYAGVADPHLVPDDPGALDAALLDARLLHEIVPGSAVRRAMVGLATRVSSVQHEARAAQAAEQTATNEIDSSAVAARLAKA</sequence>
<dbReference type="SUPFAM" id="SSF52540">
    <property type="entry name" value="P-loop containing nucleoside triphosphate hydrolases"/>
    <property type="match status" value="1"/>
</dbReference>
<proteinExistence type="predicted"/>
<organism evidence="3 4">
    <name type="scientific">Cellulomonas chengniuliangii</name>
    <dbReference type="NCBI Taxonomy" id="2968084"/>
    <lineage>
        <taxon>Bacteria</taxon>
        <taxon>Bacillati</taxon>
        <taxon>Actinomycetota</taxon>
        <taxon>Actinomycetes</taxon>
        <taxon>Micrococcales</taxon>
        <taxon>Cellulomonadaceae</taxon>
        <taxon>Cellulomonas</taxon>
    </lineage>
</organism>
<evidence type="ECO:0008006" key="5">
    <source>
        <dbReference type="Google" id="ProtNLM"/>
    </source>
</evidence>
<keyword evidence="1" id="KW-0547">Nucleotide-binding</keyword>
<keyword evidence="2" id="KW-0067">ATP-binding</keyword>
<gene>
    <name evidence="3" type="ORF">NP064_11715</name>
</gene>
<evidence type="ECO:0000313" key="3">
    <source>
        <dbReference type="EMBL" id="UUI74462.1"/>
    </source>
</evidence>
<dbReference type="EMBL" id="CP101988">
    <property type="protein sequence ID" value="UUI74462.1"/>
    <property type="molecule type" value="Genomic_DNA"/>
</dbReference>
<protein>
    <recommendedName>
        <fullName evidence="5">Pilus biosynthesis protein CpaE</fullName>
    </recommendedName>
</protein>
<dbReference type="InterPro" id="IPR027417">
    <property type="entry name" value="P-loop_NTPase"/>
</dbReference>
<keyword evidence="4" id="KW-1185">Reference proteome</keyword>
<evidence type="ECO:0000313" key="4">
    <source>
        <dbReference type="Proteomes" id="UP001316189"/>
    </source>
</evidence>
<dbReference type="PANTHER" id="PTHR43384">
    <property type="entry name" value="SEPTUM SITE-DETERMINING PROTEIN MIND HOMOLOG, CHLOROPLASTIC-RELATED"/>
    <property type="match status" value="1"/>
</dbReference>
<dbReference type="Gene3D" id="3.40.50.300">
    <property type="entry name" value="P-loop containing nucleotide triphosphate hydrolases"/>
    <property type="match status" value="1"/>
</dbReference>
<name>A0ABY5KVA0_9CELL</name>
<evidence type="ECO:0000256" key="1">
    <source>
        <dbReference type="ARBA" id="ARBA00022741"/>
    </source>
</evidence>
<dbReference type="PANTHER" id="PTHR43384:SF6">
    <property type="entry name" value="SEPTUM SITE-DETERMINING PROTEIN MIND HOMOLOG, CHLOROPLASTIC"/>
    <property type="match status" value="1"/>
</dbReference>
<dbReference type="RefSeq" id="WP_227569479.1">
    <property type="nucleotide sequence ID" value="NZ_CP101988.1"/>
</dbReference>
<reference evidence="3 4" key="1">
    <citation type="submission" date="2022-07" db="EMBL/GenBank/DDBJ databases">
        <title>Novel species in genus cellulomonas.</title>
        <authorList>
            <person name="Ye L."/>
        </authorList>
    </citation>
    <scope>NUCLEOTIDE SEQUENCE [LARGE SCALE GENOMIC DNA]</scope>
    <source>
        <strain evidence="4">zg-Y338</strain>
    </source>
</reference>
<accession>A0ABY5KVA0</accession>
<dbReference type="Proteomes" id="UP001316189">
    <property type="component" value="Chromosome"/>
</dbReference>
<dbReference type="InterPro" id="IPR050625">
    <property type="entry name" value="ParA/MinD_ATPase"/>
</dbReference>
<evidence type="ECO:0000256" key="2">
    <source>
        <dbReference type="ARBA" id="ARBA00022840"/>
    </source>
</evidence>